<evidence type="ECO:0000256" key="4">
    <source>
        <dbReference type="ARBA" id="ARBA00023242"/>
    </source>
</evidence>
<keyword evidence="4" id="KW-0539">Nucleus</keyword>
<dbReference type="AlphaFoldDB" id="A0AAV0I0Z5"/>
<dbReference type="GO" id="GO:0005634">
    <property type="term" value="C:nucleus"/>
    <property type="evidence" value="ECO:0007669"/>
    <property type="project" value="UniProtKB-SubCell"/>
</dbReference>
<dbReference type="InterPro" id="IPR036638">
    <property type="entry name" value="HLH_DNA-bd_sf"/>
</dbReference>
<evidence type="ECO:0000256" key="1">
    <source>
        <dbReference type="ARBA" id="ARBA00004123"/>
    </source>
</evidence>
<keyword evidence="7" id="KW-1185">Reference proteome</keyword>
<evidence type="ECO:0000313" key="7">
    <source>
        <dbReference type="Proteomes" id="UP001154282"/>
    </source>
</evidence>
<dbReference type="PANTHER" id="PTHR33124">
    <property type="entry name" value="TRANSCRIPTION FACTOR IBH1-LIKE 1"/>
    <property type="match status" value="1"/>
</dbReference>
<dbReference type="GO" id="GO:0046983">
    <property type="term" value="F:protein dimerization activity"/>
    <property type="evidence" value="ECO:0007669"/>
    <property type="project" value="InterPro"/>
</dbReference>
<comment type="subcellular location">
    <subcellularLocation>
        <location evidence="1">Nucleus</location>
    </subcellularLocation>
</comment>
<dbReference type="GO" id="GO:0006355">
    <property type="term" value="P:regulation of DNA-templated transcription"/>
    <property type="evidence" value="ECO:0007669"/>
    <property type="project" value="InterPro"/>
</dbReference>
<proteinExistence type="predicted"/>
<dbReference type="EMBL" id="CAMGYJ010000003">
    <property type="protein sequence ID" value="CAI0391229.1"/>
    <property type="molecule type" value="Genomic_DNA"/>
</dbReference>
<evidence type="ECO:0000256" key="2">
    <source>
        <dbReference type="ARBA" id="ARBA00023015"/>
    </source>
</evidence>
<dbReference type="GO" id="GO:0000976">
    <property type="term" value="F:transcription cis-regulatory region binding"/>
    <property type="evidence" value="ECO:0007669"/>
    <property type="project" value="UniProtKB-ARBA"/>
</dbReference>
<evidence type="ECO:0008006" key="8">
    <source>
        <dbReference type="Google" id="ProtNLM"/>
    </source>
</evidence>
<dbReference type="PANTHER" id="PTHR33124:SF12">
    <property type="entry name" value="TRANSCRIPTION FACTOR BHLH148"/>
    <property type="match status" value="1"/>
</dbReference>
<name>A0AAV0I0Z5_9ROSI</name>
<feature type="region of interest" description="Disordered" evidence="5">
    <location>
        <begin position="1"/>
        <end position="31"/>
    </location>
</feature>
<protein>
    <recommendedName>
        <fullName evidence="8">BHLH domain-containing protein</fullName>
    </recommendedName>
</protein>
<dbReference type="InterPro" id="IPR044549">
    <property type="entry name" value="bHLH_AtIBH1-like"/>
</dbReference>
<keyword evidence="3" id="KW-0804">Transcription</keyword>
<dbReference type="InterPro" id="IPR044660">
    <property type="entry name" value="IBH1-like"/>
</dbReference>
<comment type="caution">
    <text evidence="6">The sequence shown here is derived from an EMBL/GenBank/DDBJ whole genome shotgun (WGS) entry which is preliminary data.</text>
</comment>
<organism evidence="6 7">
    <name type="scientific">Linum tenue</name>
    <dbReference type="NCBI Taxonomy" id="586396"/>
    <lineage>
        <taxon>Eukaryota</taxon>
        <taxon>Viridiplantae</taxon>
        <taxon>Streptophyta</taxon>
        <taxon>Embryophyta</taxon>
        <taxon>Tracheophyta</taxon>
        <taxon>Spermatophyta</taxon>
        <taxon>Magnoliopsida</taxon>
        <taxon>eudicotyledons</taxon>
        <taxon>Gunneridae</taxon>
        <taxon>Pentapetalae</taxon>
        <taxon>rosids</taxon>
        <taxon>fabids</taxon>
        <taxon>Malpighiales</taxon>
        <taxon>Linaceae</taxon>
        <taxon>Linum</taxon>
    </lineage>
</organism>
<reference evidence="6" key="1">
    <citation type="submission" date="2022-08" db="EMBL/GenBank/DDBJ databases">
        <authorList>
            <person name="Gutierrez-Valencia J."/>
        </authorList>
    </citation>
    <scope>NUCLEOTIDE SEQUENCE</scope>
</reference>
<dbReference type="CDD" id="cd11444">
    <property type="entry name" value="bHLH_AtIBH1_like"/>
    <property type="match status" value="1"/>
</dbReference>
<sequence length="106" mass="11875">MDRRKQKLFAAAEEEEKNKSSSSSHPPPAVEKRIRTLSRLVPGCRKAPLPNMLEEVGDYIAALEMQVKAMAAGGVGEEKAGSAEVVEELGFYFYFFLVMIIIRWNI</sequence>
<dbReference type="Proteomes" id="UP001154282">
    <property type="component" value="Unassembled WGS sequence"/>
</dbReference>
<evidence type="ECO:0000256" key="3">
    <source>
        <dbReference type="ARBA" id="ARBA00023163"/>
    </source>
</evidence>
<accession>A0AAV0I0Z5</accession>
<keyword evidence="2" id="KW-0805">Transcription regulation</keyword>
<gene>
    <name evidence="6" type="ORF">LITE_LOCUS7066</name>
</gene>
<evidence type="ECO:0000256" key="5">
    <source>
        <dbReference type="SAM" id="MobiDB-lite"/>
    </source>
</evidence>
<dbReference type="SUPFAM" id="SSF47459">
    <property type="entry name" value="HLH, helix-loop-helix DNA-binding domain"/>
    <property type="match status" value="1"/>
</dbReference>
<evidence type="ECO:0000313" key="6">
    <source>
        <dbReference type="EMBL" id="CAI0391229.1"/>
    </source>
</evidence>